<evidence type="ECO:0000256" key="7">
    <source>
        <dbReference type="ARBA" id="ARBA00023136"/>
    </source>
</evidence>
<dbReference type="PANTHER" id="PTHR21716">
    <property type="entry name" value="TRANSMEMBRANE PROTEIN"/>
    <property type="match status" value="1"/>
</dbReference>
<dbReference type="EMBL" id="JAINVZ010000001">
    <property type="protein sequence ID" value="MBY8883658.1"/>
    <property type="molecule type" value="Genomic_DNA"/>
</dbReference>
<keyword evidence="7 9" id="KW-0472">Membrane</keyword>
<feature type="transmembrane region" description="Helical" evidence="9">
    <location>
        <begin position="239"/>
        <end position="257"/>
    </location>
</feature>
<feature type="transmembrane region" description="Helical" evidence="9">
    <location>
        <begin position="67"/>
        <end position="88"/>
    </location>
</feature>
<evidence type="ECO:0000256" key="2">
    <source>
        <dbReference type="ARBA" id="ARBA00009773"/>
    </source>
</evidence>
<evidence type="ECO:0000256" key="4">
    <source>
        <dbReference type="ARBA" id="ARBA00022475"/>
    </source>
</evidence>
<sequence>MAAIDAPSPSGPLPSSGEGPETQPSGLPRRGIVPRRPRRTVSWFTAGFGATLGGVLAYSLADEVLRISQLVVLLMLAFFVAVSLDPFVRWLERRRVRRGVAVAVVLLAFTAVFAGFLALVIAPVTSEVQAFARSLPRWLQELRDHHSRLGRLEDRYHLIDKVKGELGSSSSSGVVSGLLGAGQAIFSTLSDFVIVMVVTMYFMAGLPQIKTFAHRFVPGSRRARAEALTEEIFVRTGRYMLGNLATSAIAGLATFIWCQITDVPYAAALGIFVALLDLVPMVGSTIGGIVVSLVALAVSLPIAVGTAVFYIAFRVAEDYLIVPRVMKYAVDVHPIVTVVAVLIGGALLGIIGALVAIPAAMALGLLLDEFVFPRIESL</sequence>
<gene>
    <name evidence="10" type="ORF">K7472_02200</name>
</gene>
<feature type="transmembrane region" description="Helical" evidence="9">
    <location>
        <begin position="333"/>
        <end position="366"/>
    </location>
</feature>
<evidence type="ECO:0000256" key="6">
    <source>
        <dbReference type="ARBA" id="ARBA00022989"/>
    </source>
</evidence>
<keyword evidence="4" id="KW-1003">Cell membrane</keyword>
<comment type="similarity">
    <text evidence="2">Belongs to the autoinducer-2 exporter (AI-2E) (TC 2.A.86) family.</text>
</comment>
<name>A0ABS7QKE4_9ACTN</name>
<comment type="subcellular location">
    <subcellularLocation>
        <location evidence="1">Cell membrane</location>
        <topology evidence="1">Multi-pass membrane protein</topology>
    </subcellularLocation>
</comment>
<accession>A0ABS7QKE4</accession>
<keyword evidence="5 9" id="KW-0812">Transmembrane</keyword>
<feature type="transmembrane region" description="Helical" evidence="9">
    <location>
        <begin position="289"/>
        <end position="313"/>
    </location>
</feature>
<dbReference type="RefSeq" id="WP_222973352.1">
    <property type="nucleotide sequence ID" value="NZ_JAINVZ010000001.1"/>
</dbReference>
<feature type="transmembrane region" description="Helical" evidence="9">
    <location>
        <begin position="40"/>
        <end position="61"/>
    </location>
</feature>
<dbReference type="Proteomes" id="UP001198565">
    <property type="component" value="Unassembled WGS sequence"/>
</dbReference>
<protein>
    <submittedName>
        <fullName evidence="10">AI-2E family transporter</fullName>
    </submittedName>
</protein>
<feature type="region of interest" description="Disordered" evidence="8">
    <location>
        <begin position="1"/>
        <end position="33"/>
    </location>
</feature>
<evidence type="ECO:0000313" key="11">
    <source>
        <dbReference type="Proteomes" id="UP001198565"/>
    </source>
</evidence>
<dbReference type="Pfam" id="PF01594">
    <property type="entry name" value="AI-2E_transport"/>
    <property type="match status" value="1"/>
</dbReference>
<keyword evidence="11" id="KW-1185">Reference proteome</keyword>
<evidence type="ECO:0000313" key="10">
    <source>
        <dbReference type="EMBL" id="MBY8883658.1"/>
    </source>
</evidence>
<keyword evidence="3" id="KW-0813">Transport</keyword>
<dbReference type="InterPro" id="IPR002549">
    <property type="entry name" value="AI-2E-like"/>
</dbReference>
<evidence type="ECO:0000256" key="8">
    <source>
        <dbReference type="SAM" id="MobiDB-lite"/>
    </source>
</evidence>
<evidence type="ECO:0000256" key="5">
    <source>
        <dbReference type="ARBA" id="ARBA00022692"/>
    </source>
</evidence>
<feature type="transmembrane region" description="Helical" evidence="9">
    <location>
        <begin position="263"/>
        <end position="282"/>
    </location>
</feature>
<feature type="transmembrane region" description="Helical" evidence="9">
    <location>
        <begin position="184"/>
        <end position="206"/>
    </location>
</feature>
<feature type="transmembrane region" description="Helical" evidence="9">
    <location>
        <begin position="100"/>
        <end position="122"/>
    </location>
</feature>
<reference evidence="10 11" key="1">
    <citation type="submission" date="2021-08" db="EMBL/GenBank/DDBJ databases">
        <title>Streptomyces sp. PTM05 isolated from lichen.</title>
        <authorList>
            <person name="Somphong A."/>
            <person name="Phongsopitanun W."/>
            <person name="Tanasupawat S."/>
        </authorList>
    </citation>
    <scope>NUCLEOTIDE SEQUENCE [LARGE SCALE GENOMIC DNA]</scope>
    <source>
        <strain evidence="10 11">Ptm05</strain>
    </source>
</reference>
<evidence type="ECO:0000256" key="9">
    <source>
        <dbReference type="SAM" id="Phobius"/>
    </source>
</evidence>
<proteinExistence type="inferred from homology"/>
<evidence type="ECO:0000256" key="1">
    <source>
        <dbReference type="ARBA" id="ARBA00004651"/>
    </source>
</evidence>
<organism evidence="10 11">
    <name type="scientific">Streptantibioticus parmotrematis</name>
    <dbReference type="NCBI Taxonomy" id="2873249"/>
    <lineage>
        <taxon>Bacteria</taxon>
        <taxon>Bacillati</taxon>
        <taxon>Actinomycetota</taxon>
        <taxon>Actinomycetes</taxon>
        <taxon>Kitasatosporales</taxon>
        <taxon>Streptomycetaceae</taxon>
        <taxon>Streptantibioticus</taxon>
    </lineage>
</organism>
<keyword evidence="6 9" id="KW-1133">Transmembrane helix</keyword>
<dbReference type="PANTHER" id="PTHR21716:SF53">
    <property type="entry name" value="PERMEASE PERM-RELATED"/>
    <property type="match status" value="1"/>
</dbReference>
<comment type="caution">
    <text evidence="10">The sequence shown here is derived from an EMBL/GenBank/DDBJ whole genome shotgun (WGS) entry which is preliminary data.</text>
</comment>
<evidence type="ECO:0000256" key="3">
    <source>
        <dbReference type="ARBA" id="ARBA00022448"/>
    </source>
</evidence>